<dbReference type="HOGENOM" id="CLU_003254_0_0_1"/>
<dbReference type="GO" id="GO:0000785">
    <property type="term" value="C:chromatin"/>
    <property type="evidence" value="ECO:0007669"/>
    <property type="project" value="TreeGrafter"/>
</dbReference>
<dbReference type="Gene3D" id="1.25.10.10">
    <property type="entry name" value="Leucine-rich Repeat Variant"/>
    <property type="match status" value="1"/>
</dbReference>
<gene>
    <name evidence="4" type="ORF">F503_00622</name>
</gene>
<evidence type="ECO:0000259" key="3">
    <source>
        <dbReference type="PROSITE" id="PS51425"/>
    </source>
</evidence>
<protein>
    <submittedName>
        <fullName evidence="4">Stag domain-containing protein</fullName>
    </submittedName>
</protein>
<feature type="region of interest" description="Disordered" evidence="2">
    <location>
        <begin position="1"/>
        <end position="144"/>
    </location>
</feature>
<dbReference type="eggNOG" id="KOG2011">
    <property type="taxonomic scope" value="Eukaryota"/>
</dbReference>
<dbReference type="Pfam" id="PF24571">
    <property type="entry name" value="HEAT_SCC3-SA"/>
    <property type="match status" value="1"/>
</dbReference>
<dbReference type="GO" id="GO:0003682">
    <property type="term" value="F:chromatin binding"/>
    <property type="evidence" value="ECO:0007669"/>
    <property type="project" value="TreeGrafter"/>
</dbReference>
<feature type="compositionally biased region" description="Acidic residues" evidence="2">
    <location>
        <begin position="1018"/>
        <end position="1044"/>
    </location>
</feature>
<feature type="domain" description="SCD" evidence="3">
    <location>
        <begin position="372"/>
        <end position="455"/>
    </location>
</feature>
<feature type="compositionally biased region" description="Acidic residues" evidence="2">
    <location>
        <begin position="1186"/>
        <end position="1206"/>
    </location>
</feature>
<feature type="compositionally biased region" description="Acidic residues" evidence="2">
    <location>
        <begin position="1215"/>
        <end position="1241"/>
    </location>
</feature>
<feature type="compositionally biased region" description="Basic and acidic residues" evidence="2">
    <location>
        <begin position="77"/>
        <end position="87"/>
    </location>
</feature>
<dbReference type="Pfam" id="PF21581">
    <property type="entry name" value="SCD"/>
    <property type="match status" value="1"/>
</dbReference>
<dbReference type="InterPro" id="IPR039662">
    <property type="entry name" value="Cohesin_Scc3/SA"/>
</dbReference>
<evidence type="ECO:0000313" key="4">
    <source>
        <dbReference type="EMBL" id="EPE07900.1"/>
    </source>
</evidence>
<dbReference type="PANTHER" id="PTHR11199:SF0">
    <property type="entry name" value="LD34181P-RELATED"/>
    <property type="match status" value="1"/>
</dbReference>
<reference evidence="4 5" key="1">
    <citation type="journal article" date="2013" name="BMC Genomics">
        <title>The genome and transcriptome of the pine saprophyte Ophiostoma piceae, and a comparison with the bark beetle-associated pine pathogen Grosmannia clavigera.</title>
        <authorList>
            <person name="Haridas S."/>
            <person name="Wang Y."/>
            <person name="Lim L."/>
            <person name="Massoumi Alamouti S."/>
            <person name="Jackman S."/>
            <person name="Docking R."/>
            <person name="Robertson G."/>
            <person name="Birol I."/>
            <person name="Bohlmann J."/>
            <person name="Breuil C."/>
        </authorList>
    </citation>
    <scope>NUCLEOTIDE SEQUENCE [LARGE SCALE GENOMIC DNA]</scope>
    <source>
        <strain evidence="4 5">UAMH 11346</strain>
    </source>
</reference>
<dbReference type="STRING" id="1262450.S3D3I1"/>
<dbReference type="InterPro" id="IPR056396">
    <property type="entry name" value="HEAT_SCC3-SA"/>
</dbReference>
<dbReference type="AlphaFoldDB" id="S3D3I1"/>
<accession>S3D3I1</accession>
<keyword evidence="1" id="KW-0175">Coiled coil</keyword>
<dbReference type="SUPFAM" id="SSF48371">
    <property type="entry name" value="ARM repeat"/>
    <property type="match status" value="1"/>
</dbReference>
<evidence type="ECO:0000256" key="2">
    <source>
        <dbReference type="SAM" id="MobiDB-lite"/>
    </source>
</evidence>
<feature type="region of interest" description="Disordered" evidence="2">
    <location>
        <begin position="1119"/>
        <end position="1169"/>
    </location>
</feature>
<dbReference type="EMBL" id="KE148150">
    <property type="protein sequence ID" value="EPE07900.1"/>
    <property type="molecule type" value="Genomic_DNA"/>
</dbReference>
<dbReference type="Proteomes" id="UP000016923">
    <property type="component" value="Unassembled WGS sequence"/>
</dbReference>
<feature type="coiled-coil region" evidence="1">
    <location>
        <begin position="312"/>
        <end position="363"/>
    </location>
</feature>
<feature type="region of interest" description="Disordered" evidence="2">
    <location>
        <begin position="1011"/>
        <end position="1045"/>
    </location>
</feature>
<dbReference type="OMA" id="FVANVQD"/>
<dbReference type="GO" id="GO:0008278">
    <property type="term" value="C:cohesin complex"/>
    <property type="evidence" value="ECO:0007669"/>
    <property type="project" value="TreeGrafter"/>
</dbReference>
<dbReference type="GO" id="GO:0007062">
    <property type="term" value="P:sister chromatid cohesion"/>
    <property type="evidence" value="ECO:0007669"/>
    <property type="project" value="UniProtKB-ARBA"/>
</dbReference>
<dbReference type="InterPro" id="IPR016024">
    <property type="entry name" value="ARM-type_fold"/>
</dbReference>
<proteinExistence type="predicted"/>
<feature type="compositionally biased region" description="Low complexity" evidence="2">
    <location>
        <begin position="97"/>
        <end position="106"/>
    </location>
</feature>
<dbReference type="VEuPathDB" id="FungiDB:F503_00622"/>
<name>S3D3I1_OPHP1</name>
<feature type="compositionally biased region" description="Low complexity" evidence="2">
    <location>
        <begin position="1136"/>
        <end position="1145"/>
    </location>
</feature>
<feature type="region of interest" description="Disordered" evidence="2">
    <location>
        <begin position="1184"/>
        <end position="1241"/>
    </location>
</feature>
<dbReference type="InterPro" id="IPR011989">
    <property type="entry name" value="ARM-like"/>
</dbReference>
<feature type="compositionally biased region" description="Acidic residues" evidence="2">
    <location>
        <begin position="42"/>
        <end position="54"/>
    </location>
</feature>
<feature type="compositionally biased region" description="Low complexity" evidence="2">
    <location>
        <begin position="119"/>
        <end position="131"/>
    </location>
</feature>
<dbReference type="OrthoDB" id="498590at2759"/>
<dbReference type="InterPro" id="IPR013721">
    <property type="entry name" value="STAG"/>
</dbReference>
<evidence type="ECO:0000313" key="5">
    <source>
        <dbReference type="Proteomes" id="UP000016923"/>
    </source>
</evidence>
<dbReference type="Pfam" id="PF08514">
    <property type="entry name" value="STAG"/>
    <property type="match status" value="1"/>
</dbReference>
<dbReference type="PANTHER" id="PTHR11199">
    <property type="entry name" value="STROMAL ANTIGEN"/>
    <property type="match status" value="1"/>
</dbReference>
<dbReference type="PROSITE" id="PS51425">
    <property type="entry name" value="SCD"/>
    <property type="match status" value="1"/>
</dbReference>
<feature type="compositionally biased region" description="Acidic residues" evidence="2">
    <location>
        <begin position="60"/>
        <end position="76"/>
    </location>
</feature>
<organism evidence="4 5">
    <name type="scientific">Ophiostoma piceae (strain UAMH 11346)</name>
    <name type="common">Sap stain fungus</name>
    <dbReference type="NCBI Taxonomy" id="1262450"/>
    <lineage>
        <taxon>Eukaryota</taxon>
        <taxon>Fungi</taxon>
        <taxon>Dikarya</taxon>
        <taxon>Ascomycota</taxon>
        <taxon>Pezizomycotina</taxon>
        <taxon>Sordariomycetes</taxon>
        <taxon>Sordariomycetidae</taxon>
        <taxon>Ophiostomatales</taxon>
        <taxon>Ophiostomataceae</taxon>
        <taxon>Ophiostoma</taxon>
    </lineage>
</organism>
<evidence type="ECO:0000256" key="1">
    <source>
        <dbReference type="SAM" id="Coils"/>
    </source>
</evidence>
<keyword evidence="5" id="KW-1185">Reference proteome</keyword>
<dbReference type="GO" id="GO:0005634">
    <property type="term" value="C:nucleus"/>
    <property type="evidence" value="ECO:0007669"/>
    <property type="project" value="TreeGrafter"/>
</dbReference>
<sequence length="1241" mass="137163">MDSDDGGDGATQRRSGRVVRPPNKYLDDGAPQTTKRKRLGEDGQDLGDEVDGLDGLDGIEGLDNELSDDDDGDDANDGDHIDGEARRAASRSKRRTNGAAGASAAKRATKKPKLNGASGNNNGNDDNNGNNHTAGLPSRPKKSVRVTIETDGDHGSELYADIFQSGDDSDDVAARWYERYQTNNQAAVADLVNCILSAAGCDYHVTEDDINDPDNCSNRLTELQGYYEDQKITEYPLIAKSRSTRSFRELLVSFFHSIINVLHETEVLYTQPEIMENVIRWVASLSSSTLRPFRHTATTVALAMLAMLVDVAKKLDDRVNKMTQQVENQRGRNGKNKTKDTRLLAFESTLREANRNRERAAELMKESFDVVFVHRYRDVDPRIRTECVEALGSWVWALPAVYMQPEYLRYLGWMLSDINPATRQEVLKQLARVFKRDASKMGHFIDRFRARLIEMATKDADIGVRVTAIAVVEQLRPAGLLEPDEIDAIGQLIFDAELRIRRATVNFFADCVREFASIKLDEIGGEEVLYELFGRGPSKTSDFDAPRRDWIDVKSLASTISAYEIQLGEERAEPTLASLDVAAEVAHAVVSETSRLALATQVLVDKIPEITNWEIIAGYLLYDHSVDNNKGGRGGRKQSRTADMTFRIAVAPAENEEAILLEILAAAAKASLTPGGESERFRRRFGQSDAISAAEASEQAALSLAGLIPQLLRKFGAEPATAVTVLRLQHSLNLEVFRQLRQDTATFEGLLDEICTQFTRHADTSVVSEAAAALLHARQYEELEEVVDGRVSSLWETTINSLRNFDRTCELSARRNLSAQLATDLSVTLFKIGKLASISDCVDILEADGLASAESNAPAIDILIKTVHRGKFEEPDEELDNIEDGLTANAIGACQFYFMWKMRALVLAVHGKSEIANDVIDSLALRKRSFDQNVVHTFSSRGYNDDLRLYSTGAYCDLHVLFSQLRRNLSQPSVMAKYVSLGRLIDQVPAGLINELLSIFDAAERTFAKKTKKSLNDPADDEDPIEDPLEDEDEDDEDEDEDTPIEERRAIELKAERGLCDLTSHYVMAIAARVLDQSGAHAGKLKRRLLRNHTKLGPSYKEIVAFLDESKATELLAASSRKKGGAQSRSKGKEVAGAGARAASAMPSHLQHHQRSAATPAPTTPGAHLGLSHEEVLLGAPTPAADLDEDELDDLLDTPEPEEGTLEDLRRRELVDEELDDDEDDNDDHGKMDEDESILGD</sequence>
<dbReference type="InterPro" id="IPR020839">
    <property type="entry name" value="SCD"/>
</dbReference>